<dbReference type="STRING" id="1802206.A3D35_03470"/>
<reference evidence="2 3" key="1">
    <citation type="journal article" date="2016" name="Nat. Commun.">
        <title>Thousands of microbial genomes shed light on interconnected biogeochemical processes in an aquifer system.</title>
        <authorList>
            <person name="Anantharaman K."/>
            <person name="Brown C.T."/>
            <person name="Hug L.A."/>
            <person name="Sharon I."/>
            <person name="Castelle C.J."/>
            <person name="Probst A.J."/>
            <person name="Thomas B.C."/>
            <person name="Singh A."/>
            <person name="Wilkins M.J."/>
            <person name="Karaoz U."/>
            <person name="Brodie E.L."/>
            <person name="Williams K.H."/>
            <person name="Hubbard S.S."/>
            <person name="Banfield J.F."/>
        </authorList>
    </citation>
    <scope>NUCLEOTIDE SEQUENCE [LARGE SCALE GENOMIC DNA]</scope>
</reference>
<name>A0A1G2I3L9_9BACT</name>
<proteinExistence type="predicted"/>
<organism evidence="2 3">
    <name type="scientific">Candidatus Staskawiczbacteria bacterium RIFCSPHIGHO2_02_FULL_34_9</name>
    <dbReference type="NCBI Taxonomy" id="1802206"/>
    <lineage>
        <taxon>Bacteria</taxon>
        <taxon>Candidatus Staskawicziibacteriota</taxon>
    </lineage>
</organism>
<dbReference type="AlphaFoldDB" id="A0A1G2I3L9"/>
<accession>A0A1G2I3L9</accession>
<dbReference type="EMBL" id="MHOS01000009">
    <property type="protein sequence ID" value="OGZ69424.1"/>
    <property type="molecule type" value="Genomic_DNA"/>
</dbReference>
<protein>
    <submittedName>
        <fullName evidence="2">Uncharacterized protein</fullName>
    </submittedName>
</protein>
<dbReference type="Proteomes" id="UP000176421">
    <property type="component" value="Unassembled WGS sequence"/>
</dbReference>
<gene>
    <name evidence="2" type="ORF">A3D35_03470</name>
</gene>
<sequence>MSDIKPIQKTETIQMQEPTQSQPERPTPPEIRPIVTGRTEQKPEEINNIKTKDEYREPIE</sequence>
<evidence type="ECO:0000313" key="3">
    <source>
        <dbReference type="Proteomes" id="UP000176421"/>
    </source>
</evidence>
<evidence type="ECO:0000313" key="2">
    <source>
        <dbReference type="EMBL" id="OGZ69424.1"/>
    </source>
</evidence>
<evidence type="ECO:0000256" key="1">
    <source>
        <dbReference type="SAM" id="MobiDB-lite"/>
    </source>
</evidence>
<feature type="compositionally biased region" description="Basic and acidic residues" evidence="1">
    <location>
        <begin position="39"/>
        <end position="60"/>
    </location>
</feature>
<feature type="region of interest" description="Disordered" evidence="1">
    <location>
        <begin position="1"/>
        <end position="60"/>
    </location>
</feature>
<comment type="caution">
    <text evidence="2">The sequence shown here is derived from an EMBL/GenBank/DDBJ whole genome shotgun (WGS) entry which is preliminary data.</text>
</comment>
<feature type="compositionally biased region" description="Polar residues" evidence="1">
    <location>
        <begin position="9"/>
        <end position="22"/>
    </location>
</feature>